<feature type="transmembrane region" description="Helical" evidence="1">
    <location>
        <begin position="46"/>
        <end position="65"/>
    </location>
</feature>
<name>A0A5M6CLT1_9FLAO</name>
<evidence type="ECO:0000256" key="1">
    <source>
        <dbReference type="SAM" id="Phobius"/>
    </source>
</evidence>
<protein>
    <recommendedName>
        <fullName evidence="4">Oligosaccharide repeat unit polymerase</fullName>
    </recommendedName>
</protein>
<reference evidence="2 3" key="1">
    <citation type="submission" date="2019-09" db="EMBL/GenBank/DDBJ databases">
        <title>Genome sequence and assembly of Flavobacterium sp.</title>
        <authorList>
            <person name="Chhetri G."/>
        </authorList>
    </citation>
    <scope>NUCLEOTIDE SEQUENCE [LARGE SCALE GENOMIC DNA]</scope>
    <source>
        <strain evidence="2 3">SNL9</strain>
    </source>
</reference>
<sequence length="306" mass="34407">MKIILIFTWIGTLYIAFVYRDSLNFVSYEDVYIQRSATEALGRDVFTSYFGAWLANVLIPFSVTYGLFSNKKIYFISGTVASVIIYMSTADKAIFLFPLIIFVIFKFLKNKNLKNSLSSIGIGLNIIMSITLISGFTVFSALFWMRTLGNGGLLTTLYHEFFSTHPNTFFSHINVVNAITQSYPYENKSLGQVVGNTYFSDLTNANANFWATDGIASLGENGIIFSSIILFLILILFNRITAHYNKIFVICVLIPFLSTLLNQSLFSSLLTGGGFWIIFILSFKNMLTNSFINENNNNTGSKTSIY</sequence>
<keyword evidence="3" id="KW-1185">Reference proteome</keyword>
<feature type="transmembrane region" description="Helical" evidence="1">
    <location>
        <begin position="244"/>
        <end position="260"/>
    </location>
</feature>
<feature type="transmembrane region" description="Helical" evidence="1">
    <location>
        <begin position="120"/>
        <end position="145"/>
    </location>
</feature>
<evidence type="ECO:0000313" key="3">
    <source>
        <dbReference type="Proteomes" id="UP000325141"/>
    </source>
</evidence>
<dbReference type="Proteomes" id="UP000325141">
    <property type="component" value="Unassembled WGS sequence"/>
</dbReference>
<feature type="transmembrane region" description="Helical" evidence="1">
    <location>
        <begin position="218"/>
        <end position="237"/>
    </location>
</feature>
<comment type="caution">
    <text evidence="2">The sequence shown here is derived from an EMBL/GenBank/DDBJ whole genome shotgun (WGS) entry which is preliminary data.</text>
</comment>
<evidence type="ECO:0000313" key="2">
    <source>
        <dbReference type="EMBL" id="KAA5535390.1"/>
    </source>
</evidence>
<dbReference type="AlphaFoldDB" id="A0A5M6CLT1"/>
<evidence type="ECO:0008006" key="4">
    <source>
        <dbReference type="Google" id="ProtNLM"/>
    </source>
</evidence>
<organism evidence="2 3">
    <name type="scientific">Paenimyroides baculatum</name>
    <dbReference type="NCBI Taxonomy" id="2608000"/>
    <lineage>
        <taxon>Bacteria</taxon>
        <taxon>Pseudomonadati</taxon>
        <taxon>Bacteroidota</taxon>
        <taxon>Flavobacteriia</taxon>
        <taxon>Flavobacteriales</taxon>
        <taxon>Flavobacteriaceae</taxon>
        <taxon>Paenimyroides</taxon>
    </lineage>
</organism>
<keyword evidence="1" id="KW-0472">Membrane</keyword>
<dbReference type="EMBL" id="VWSG01000005">
    <property type="protein sequence ID" value="KAA5535390.1"/>
    <property type="molecule type" value="Genomic_DNA"/>
</dbReference>
<feature type="transmembrane region" description="Helical" evidence="1">
    <location>
        <begin position="266"/>
        <end position="283"/>
    </location>
</feature>
<keyword evidence="1" id="KW-0812">Transmembrane</keyword>
<feature type="transmembrane region" description="Helical" evidence="1">
    <location>
        <begin position="93"/>
        <end position="108"/>
    </location>
</feature>
<proteinExistence type="predicted"/>
<accession>A0A5M6CLT1</accession>
<gene>
    <name evidence="2" type="ORF">F0460_08730</name>
</gene>
<dbReference type="RefSeq" id="WP_150012306.1">
    <property type="nucleotide sequence ID" value="NZ_VWSG01000005.1"/>
</dbReference>
<keyword evidence="1" id="KW-1133">Transmembrane helix</keyword>